<keyword evidence="3" id="KW-1185">Reference proteome</keyword>
<evidence type="ECO:0000313" key="3">
    <source>
        <dbReference type="Proteomes" id="UP001156882"/>
    </source>
</evidence>
<sequence>MIMQFVSMRLAYPRLSLPVLPVLALSGALLLGGCSTLIRSPPPATYDLTAPTQVTARGNGRAQIMVAEPTALQAINSDRIVVRPGSGEITYLPGAQWADRVPVLVQARLIQTFENAHRIGMVGRPDDKFTPDAVLSTEIRDFEIEAGSNPVAVVTIAARVVSQRTGRISAASLFTARVPAAGTGGQQATSALDQALKKVLVDIMVWATSKV</sequence>
<feature type="domain" description="ABC-type transport auxiliary lipoprotein component" evidence="1">
    <location>
        <begin position="46"/>
        <end position="203"/>
    </location>
</feature>
<organism evidence="2 3">
    <name type="scientific">Labrys miyagiensis</name>
    <dbReference type="NCBI Taxonomy" id="346912"/>
    <lineage>
        <taxon>Bacteria</taxon>
        <taxon>Pseudomonadati</taxon>
        <taxon>Pseudomonadota</taxon>
        <taxon>Alphaproteobacteria</taxon>
        <taxon>Hyphomicrobiales</taxon>
        <taxon>Xanthobacteraceae</taxon>
        <taxon>Labrys</taxon>
    </lineage>
</organism>
<dbReference type="EMBL" id="BSPC01000015">
    <property type="protein sequence ID" value="GLS18660.1"/>
    <property type="molecule type" value="Genomic_DNA"/>
</dbReference>
<reference evidence="3" key="1">
    <citation type="journal article" date="2019" name="Int. J. Syst. Evol. Microbiol.">
        <title>The Global Catalogue of Microorganisms (GCM) 10K type strain sequencing project: providing services to taxonomists for standard genome sequencing and annotation.</title>
        <authorList>
            <consortium name="The Broad Institute Genomics Platform"/>
            <consortium name="The Broad Institute Genome Sequencing Center for Infectious Disease"/>
            <person name="Wu L."/>
            <person name="Ma J."/>
        </authorList>
    </citation>
    <scope>NUCLEOTIDE SEQUENCE [LARGE SCALE GENOMIC DNA]</scope>
    <source>
        <strain evidence="3">NBRC 101365</strain>
    </source>
</reference>
<name>A0ABQ6CFG4_9HYPH</name>
<evidence type="ECO:0000313" key="2">
    <source>
        <dbReference type="EMBL" id="GLS18660.1"/>
    </source>
</evidence>
<gene>
    <name evidence="2" type="ORF">GCM10007874_16770</name>
</gene>
<dbReference type="Gene3D" id="3.40.50.10610">
    <property type="entry name" value="ABC-type transport auxiliary lipoprotein component"/>
    <property type="match status" value="1"/>
</dbReference>
<accession>A0ABQ6CFG4</accession>
<comment type="caution">
    <text evidence="2">The sequence shown here is derived from an EMBL/GenBank/DDBJ whole genome shotgun (WGS) entry which is preliminary data.</text>
</comment>
<dbReference type="Proteomes" id="UP001156882">
    <property type="component" value="Unassembled WGS sequence"/>
</dbReference>
<dbReference type="InterPro" id="IPR005586">
    <property type="entry name" value="ABC_trans_aux"/>
</dbReference>
<dbReference type="Pfam" id="PF03886">
    <property type="entry name" value="ABC_trans_aux"/>
    <property type="match status" value="1"/>
</dbReference>
<dbReference type="SUPFAM" id="SSF159594">
    <property type="entry name" value="XCC0632-like"/>
    <property type="match status" value="1"/>
</dbReference>
<evidence type="ECO:0000259" key="1">
    <source>
        <dbReference type="Pfam" id="PF03886"/>
    </source>
</evidence>
<proteinExistence type="predicted"/>
<protein>
    <submittedName>
        <fullName evidence="2">ABC transporter</fullName>
    </submittedName>
</protein>